<dbReference type="Pfam" id="PF19458">
    <property type="entry name" value="DUF5995"/>
    <property type="match status" value="1"/>
</dbReference>
<feature type="signal peptide" evidence="1">
    <location>
        <begin position="1"/>
        <end position="34"/>
    </location>
</feature>
<proteinExistence type="predicted"/>
<reference evidence="2 3" key="1">
    <citation type="submission" date="2021-01" db="EMBL/GenBank/DDBJ databases">
        <title>WGS of actinomycetes isolated from Thailand.</title>
        <authorList>
            <person name="Thawai C."/>
        </authorList>
    </citation>
    <scope>NUCLEOTIDE SEQUENCE [LARGE SCALE GENOMIC DNA]</scope>
    <source>
        <strain evidence="2 3">LPG 2</strain>
    </source>
</reference>
<keyword evidence="1" id="KW-0732">Signal</keyword>
<sequence length="292" mass="31740">MESVLRKFSRFVSIVSLSIIAAAPVSLVNTAAHAEPNSTVNAVNSPLTESEKAELIQLSNPATLHDLHDGQDRIERIARILVDRHDRRGIFAVFYRNILRDANPLLDAGDFDDPAWARRVSFAFFHSYLENLHGHLTGGAVTPSWQRYYSFAADPSRSAGRVAAAGLDAHLLIDFPQAVADTGTQLRNTRDFFAIGDSLIGTTTAITDELAAVYGAKLGDFFHLYFVGRVGDRVLGDGSTSYVMFQGVRSTSLTSGIAMQNPVTDMPAVAGMHSLYDTAETVFDGLEFTGLI</sequence>
<organism evidence="2 3">
    <name type="scientific">Nocardia acididurans</name>
    <dbReference type="NCBI Taxonomy" id="2802282"/>
    <lineage>
        <taxon>Bacteria</taxon>
        <taxon>Bacillati</taxon>
        <taxon>Actinomycetota</taxon>
        <taxon>Actinomycetes</taxon>
        <taxon>Mycobacteriales</taxon>
        <taxon>Nocardiaceae</taxon>
        <taxon>Nocardia</taxon>
    </lineage>
</organism>
<protein>
    <submittedName>
        <fullName evidence="2">Uncharacterized protein</fullName>
    </submittedName>
</protein>
<dbReference type="RefSeq" id="WP_201954022.1">
    <property type="nucleotide sequence ID" value="NZ_JAERRJ010000012.1"/>
</dbReference>
<evidence type="ECO:0000313" key="3">
    <source>
        <dbReference type="Proteomes" id="UP000602198"/>
    </source>
</evidence>
<evidence type="ECO:0000313" key="2">
    <source>
        <dbReference type="EMBL" id="MBL1078516.1"/>
    </source>
</evidence>
<evidence type="ECO:0000256" key="1">
    <source>
        <dbReference type="SAM" id="SignalP"/>
    </source>
</evidence>
<comment type="caution">
    <text evidence="2">The sequence shown here is derived from an EMBL/GenBank/DDBJ whole genome shotgun (WGS) entry which is preliminary data.</text>
</comment>
<keyword evidence="3" id="KW-1185">Reference proteome</keyword>
<name>A0ABS1ME00_9NOCA</name>
<feature type="chain" id="PRO_5046076142" evidence="1">
    <location>
        <begin position="35"/>
        <end position="292"/>
    </location>
</feature>
<dbReference type="Proteomes" id="UP000602198">
    <property type="component" value="Unassembled WGS sequence"/>
</dbReference>
<dbReference type="InterPro" id="IPR046037">
    <property type="entry name" value="DUF5995"/>
</dbReference>
<dbReference type="EMBL" id="JAERRJ010000012">
    <property type="protein sequence ID" value="MBL1078516.1"/>
    <property type="molecule type" value="Genomic_DNA"/>
</dbReference>
<gene>
    <name evidence="2" type="ORF">JK358_29335</name>
</gene>
<accession>A0ABS1ME00</accession>